<gene>
    <name evidence="2" type="ORF">GP475_08760</name>
</gene>
<evidence type="ECO:0000313" key="2">
    <source>
        <dbReference type="EMBL" id="QNQ90717.1"/>
    </source>
</evidence>
<protein>
    <submittedName>
        <fullName evidence="2">Uncharacterized protein</fullName>
    </submittedName>
</protein>
<keyword evidence="3" id="KW-1185">Reference proteome</keyword>
<reference evidence="2 3" key="1">
    <citation type="submission" date="2019-12" db="EMBL/GenBank/DDBJ databases">
        <title>Corynebacterium sp. nov., isolated from feces of the Anser Albifrons in China.</title>
        <authorList>
            <person name="Liu Q."/>
        </authorList>
    </citation>
    <scope>NUCLEOTIDE SEQUENCE [LARGE SCALE GENOMIC DNA]</scope>
    <source>
        <strain evidence="2 3">4H37-19</strain>
    </source>
</reference>
<sequence length="150" mass="16453">MVENVSEFDLPAPAPIEPDTPAPVEDSSPVLAGVAPEFTPENADPTLDGMPEIRSFAHELPSARLKVQKSLVAIKAAFPESLTGEESEINAENLTPEDFEKLTNAVEKIEEFVINIAKNPNDMREWLINHKDPETALFAAFSEISERLGK</sequence>
<dbReference type="KEGG" id="cpoy:GP475_08760"/>
<feature type="region of interest" description="Disordered" evidence="1">
    <location>
        <begin position="1"/>
        <end position="48"/>
    </location>
</feature>
<evidence type="ECO:0000256" key="1">
    <source>
        <dbReference type="SAM" id="MobiDB-lite"/>
    </source>
</evidence>
<evidence type="ECO:0000313" key="3">
    <source>
        <dbReference type="Proteomes" id="UP000516320"/>
    </source>
</evidence>
<proteinExistence type="predicted"/>
<dbReference type="EMBL" id="CP046884">
    <property type="protein sequence ID" value="QNQ90717.1"/>
    <property type="molecule type" value="Genomic_DNA"/>
</dbReference>
<organism evidence="2 3">
    <name type="scientific">Corynebacterium poyangense</name>
    <dbReference type="NCBI Taxonomy" id="2684405"/>
    <lineage>
        <taxon>Bacteria</taxon>
        <taxon>Bacillati</taxon>
        <taxon>Actinomycetota</taxon>
        <taxon>Actinomycetes</taxon>
        <taxon>Mycobacteriales</taxon>
        <taxon>Corynebacteriaceae</taxon>
        <taxon>Corynebacterium</taxon>
    </lineage>
</organism>
<accession>A0A7H0SQ92</accession>
<dbReference type="RefSeq" id="WP_187974031.1">
    <property type="nucleotide sequence ID" value="NZ_CP046884.1"/>
</dbReference>
<dbReference type="AlphaFoldDB" id="A0A7H0SQ92"/>
<name>A0A7H0SQ92_9CORY</name>
<feature type="compositionally biased region" description="Pro residues" evidence="1">
    <location>
        <begin position="12"/>
        <end position="21"/>
    </location>
</feature>
<dbReference type="Proteomes" id="UP000516320">
    <property type="component" value="Chromosome"/>
</dbReference>